<evidence type="ECO:0000259" key="1">
    <source>
        <dbReference type="Pfam" id="PF04408"/>
    </source>
</evidence>
<dbReference type="Proteomes" id="UP001470230">
    <property type="component" value="Unassembled WGS sequence"/>
</dbReference>
<dbReference type="EMBL" id="JAPFFF010000001">
    <property type="protein sequence ID" value="KAK8898115.1"/>
    <property type="molecule type" value="Genomic_DNA"/>
</dbReference>
<dbReference type="Pfam" id="PF04408">
    <property type="entry name" value="WHD_HA2"/>
    <property type="match status" value="1"/>
</dbReference>
<accession>A0ABR2L770</accession>
<name>A0ABR2L770_9EUKA</name>
<dbReference type="Gene3D" id="1.20.120.1080">
    <property type="match status" value="1"/>
</dbReference>
<evidence type="ECO:0000313" key="3">
    <source>
        <dbReference type="Proteomes" id="UP001470230"/>
    </source>
</evidence>
<feature type="domain" description="Helicase associated" evidence="1">
    <location>
        <begin position="70"/>
        <end position="98"/>
    </location>
</feature>
<keyword evidence="3" id="KW-1185">Reference proteome</keyword>
<dbReference type="InterPro" id="IPR048333">
    <property type="entry name" value="HA2_WH"/>
</dbReference>
<reference evidence="2 3" key="1">
    <citation type="submission" date="2024-04" db="EMBL/GenBank/DDBJ databases">
        <title>Tritrichomonas musculus Genome.</title>
        <authorList>
            <person name="Alves-Ferreira E."/>
            <person name="Grigg M."/>
            <person name="Lorenzi H."/>
            <person name="Galac M."/>
        </authorList>
    </citation>
    <scope>NUCLEOTIDE SEQUENCE [LARGE SCALE GENOMIC DNA]</scope>
    <source>
        <strain evidence="2 3">EAF2021</strain>
    </source>
</reference>
<proteinExistence type="predicted"/>
<organism evidence="2 3">
    <name type="scientific">Tritrichomonas musculus</name>
    <dbReference type="NCBI Taxonomy" id="1915356"/>
    <lineage>
        <taxon>Eukaryota</taxon>
        <taxon>Metamonada</taxon>
        <taxon>Parabasalia</taxon>
        <taxon>Tritrichomonadida</taxon>
        <taxon>Tritrichomonadidae</taxon>
        <taxon>Tritrichomonas</taxon>
    </lineage>
</organism>
<comment type="caution">
    <text evidence="2">The sequence shown here is derived from an EMBL/GenBank/DDBJ whole genome shotgun (WGS) entry which is preliminary data.</text>
</comment>
<protein>
    <submittedName>
        <fullName evidence="2">Salivary acidic proline-rich phosphoprotein 1/2</fullName>
    </submittedName>
</protein>
<gene>
    <name evidence="2" type="ORF">M9Y10_000384</name>
</gene>
<sequence length="100" mass="11399">MHLRKGRLGRSMKGLYVPIQMEKNIPDVQTPSIQREGMSKDILLLKSIGIDIEKLENLPDKPIESSMKTALDSLVYIGAIDEKTQKITDFGREILRFPFI</sequence>
<evidence type="ECO:0000313" key="2">
    <source>
        <dbReference type="EMBL" id="KAK8898115.1"/>
    </source>
</evidence>